<reference evidence="2 3" key="1">
    <citation type="submission" date="2024-01" db="EMBL/GenBank/DDBJ databases">
        <title>The genomes of 5 underutilized Papilionoideae crops provide insights into root nodulation and disease resistanc.</title>
        <authorList>
            <person name="Jiang F."/>
        </authorList>
    </citation>
    <scope>NUCLEOTIDE SEQUENCE [LARGE SCALE GENOMIC DNA]</scope>
    <source>
        <strain evidence="2">LVBAO_FW01</strain>
        <tissue evidence="2">Leaves</tissue>
    </source>
</reference>
<keyword evidence="3" id="KW-1185">Reference proteome</keyword>
<feature type="region of interest" description="Disordered" evidence="1">
    <location>
        <begin position="19"/>
        <end position="50"/>
    </location>
</feature>
<evidence type="ECO:0000256" key="1">
    <source>
        <dbReference type="SAM" id="MobiDB-lite"/>
    </source>
</evidence>
<dbReference type="Proteomes" id="UP001367508">
    <property type="component" value="Unassembled WGS sequence"/>
</dbReference>
<evidence type="ECO:0000313" key="2">
    <source>
        <dbReference type="EMBL" id="KAK7361245.1"/>
    </source>
</evidence>
<feature type="compositionally biased region" description="Polar residues" evidence="1">
    <location>
        <begin position="39"/>
        <end position="50"/>
    </location>
</feature>
<protein>
    <submittedName>
        <fullName evidence="2">Uncharacterized protein</fullName>
    </submittedName>
</protein>
<comment type="caution">
    <text evidence="2">The sequence shown here is derived from an EMBL/GenBank/DDBJ whole genome shotgun (WGS) entry which is preliminary data.</text>
</comment>
<organism evidence="2 3">
    <name type="scientific">Canavalia gladiata</name>
    <name type="common">Sword bean</name>
    <name type="synonym">Dolichos gladiatus</name>
    <dbReference type="NCBI Taxonomy" id="3824"/>
    <lineage>
        <taxon>Eukaryota</taxon>
        <taxon>Viridiplantae</taxon>
        <taxon>Streptophyta</taxon>
        <taxon>Embryophyta</taxon>
        <taxon>Tracheophyta</taxon>
        <taxon>Spermatophyta</taxon>
        <taxon>Magnoliopsida</taxon>
        <taxon>eudicotyledons</taxon>
        <taxon>Gunneridae</taxon>
        <taxon>Pentapetalae</taxon>
        <taxon>rosids</taxon>
        <taxon>fabids</taxon>
        <taxon>Fabales</taxon>
        <taxon>Fabaceae</taxon>
        <taxon>Papilionoideae</taxon>
        <taxon>50 kb inversion clade</taxon>
        <taxon>NPAAA clade</taxon>
        <taxon>indigoferoid/millettioid clade</taxon>
        <taxon>Phaseoleae</taxon>
        <taxon>Canavalia</taxon>
    </lineage>
</organism>
<evidence type="ECO:0000313" key="3">
    <source>
        <dbReference type="Proteomes" id="UP001367508"/>
    </source>
</evidence>
<dbReference type="EMBL" id="JAYMYQ010000001">
    <property type="protein sequence ID" value="KAK7361245.1"/>
    <property type="molecule type" value="Genomic_DNA"/>
</dbReference>
<dbReference type="AlphaFoldDB" id="A0AAN9MUH4"/>
<gene>
    <name evidence="2" type="ORF">VNO77_03293</name>
</gene>
<sequence length="120" mass="13252">MPKTDSRRRLTAMRKRFLEGVGSSPSTKSGVDSGYGPTLCNSSNVHPSTSTSRKYKFLMRLVRSVVLCMDSHLHLGKESDRTTGCMVSHIRCLLPVLDENTHDGSCDQTTAPSSTQRHVK</sequence>
<feature type="compositionally biased region" description="Polar residues" evidence="1">
    <location>
        <begin position="106"/>
        <end position="120"/>
    </location>
</feature>
<accession>A0AAN9MUH4</accession>
<proteinExistence type="predicted"/>
<name>A0AAN9MUH4_CANGL</name>
<feature type="region of interest" description="Disordered" evidence="1">
    <location>
        <begin position="99"/>
        <end position="120"/>
    </location>
</feature>